<feature type="compositionally biased region" description="Polar residues" evidence="1">
    <location>
        <begin position="1"/>
        <end position="19"/>
    </location>
</feature>
<sequence length="567" mass="59894">MVVTATTPSFGPSRSTLTSLPAPLFASPTTSLPTTQQSLASTETNSTSSVTTSSYQVSPTTQSSNTKSTSPTATTEPEPEPALTPAPSTPERITHRLNIDLGECSGFASPRFSLNQGELGELVSFGDGVFQVELKSDLDYGSLALILSLKDDDVRCGSSDMNPCVGIMLSFGPPGDVFVSVIRGGESGLEMYPFSIWLEDGVTWDAHLANSPDEMYHCWGWDPLECPFAFQGNGVEEAAWAVSSDNPTGDIFISFCPSGDAPPWYNIPTNPNPNQVEPTWQGTYVVLPTQTAVPVSTFIKPVVQPTKLSTPVTTGSFECEIITTCVRPNTYVVWEETTTSWSTFLNPEFLSTYPPTTVITYDTTATSQTTFITAPKPATAPPTINTSIKPLPIKTPWTSSALTGTVGRPTVTSTRSGTPISVPTVIPTYSYITDSIGSVVSTVAYDITASAATTTTSVPNTEYTLTSWSTWMTINGSSVPAIAGEVGVLSTISTTYLLESGTVVPLSELSTRTAASRQTPPPSSTVAASANDNPTSQGRGGKIAGAVVGTLAHAKQLRARRRILAGT</sequence>
<name>M5BM43_THACB</name>
<dbReference type="AlphaFoldDB" id="M5BM43"/>
<accession>M5BM43</accession>
<feature type="compositionally biased region" description="Low complexity" evidence="1">
    <location>
        <begin position="26"/>
        <end position="79"/>
    </location>
</feature>
<proteinExistence type="predicted"/>
<evidence type="ECO:0000313" key="2">
    <source>
        <dbReference type="EMBL" id="CCO27926.1"/>
    </source>
</evidence>
<feature type="region of interest" description="Disordered" evidence="1">
    <location>
        <begin position="511"/>
        <end position="542"/>
    </location>
</feature>
<dbReference type="Proteomes" id="UP000012065">
    <property type="component" value="Unassembled WGS sequence"/>
</dbReference>
<evidence type="ECO:0000313" key="3">
    <source>
        <dbReference type="Proteomes" id="UP000012065"/>
    </source>
</evidence>
<comment type="caution">
    <text evidence="2">The sequence shown here is derived from an EMBL/GenBank/DDBJ whole genome shotgun (WGS) entry which is preliminary data.</text>
</comment>
<feature type="compositionally biased region" description="Polar residues" evidence="1">
    <location>
        <begin position="511"/>
        <end position="537"/>
    </location>
</feature>
<reference evidence="2 3" key="1">
    <citation type="journal article" date="2013" name="J. Biotechnol.">
        <title>Establishment and interpretation of the genome sequence of the phytopathogenic fungus Rhizoctonia solani AG1-IB isolate 7/3/14.</title>
        <authorList>
            <person name="Wibberg D.W."/>
            <person name="Jelonek L.J."/>
            <person name="Rupp O.R."/>
            <person name="Hennig M.H."/>
            <person name="Eikmeyer F.E."/>
            <person name="Goesmann A.G."/>
            <person name="Hartmann A.H."/>
            <person name="Borriss R.B."/>
            <person name="Grosch R.G."/>
            <person name="Puehler A.P."/>
            <person name="Schlueter A.S."/>
        </authorList>
    </citation>
    <scope>NUCLEOTIDE SEQUENCE [LARGE SCALE GENOMIC DNA]</scope>
    <source>
        <strain evidence="3">AG1-IB / isolate 7/3/14</strain>
    </source>
</reference>
<organism evidence="2 3">
    <name type="scientific">Thanatephorus cucumeris (strain AG1-IB / isolate 7/3/14)</name>
    <name type="common">Lettuce bottom rot fungus</name>
    <name type="synonym">Rhizoctonia solani</name>
    <dbReference type="NCBI Taxonomy" id="1108050"/>
    <lineage>
        <taxon>Eukaryota</taxon>
        <taxon>Fungi</taxon>
        <taxon>Dikarya</taxon>
        <taxon>Basidiomycota</taxon>
        <taxon>Agaricomycotina</taxon>
        <taxon>Agaricomycetes</taxon>
        <taxon>Cantharellales</taxon>
        <taxon>Ceratobasidiaceae</taxon>
        <taxon>Rhizoctonia</taxon>
        <taxon>Rhizoctonia solani AG-1</taxon>
    </lineage>
</organism>
<evidence type="ECO:0000256" key="1">
    <source>
        <dbReference type="SAM" id="MobiDB-lite"/>
    </source>
</evidence>
<gene>
    <name evidence="2" type="ORF">BN14_01916</name>
</gene>
<feature type="region of interest" description="Disordered" evidence="1">
    <location>
        <begin position="1"/>
        <end position="90"/>
    </location>
</feature>
<protein>
    <submittedName>
        <fullName evidence="2">Uncharacterized protein</fullName>
    </submittedName>
</protein>
<dbReference type="EMBL" id="CAOJ01002595">
    <property type="protein sequence ID" value="CCO27926.1"/>
    <property type="molecule type" value="Genomic_DNA"/>
</dbReference>
<dbReference type="HOGENOM" id="CLU_480739_0_0_1"/>